<keyword evidence="2 5" id="KW-0812">Transmembrane</keyword>
<reference evidence="8" key="1">
    <citation type="journal article" date="2019" name="Int. J. Syst. Evol. Microbiol.">
        <title>The Global Catalogue of Microorganisms (GCM) 10K type strain sequencing project: providing services to taxonomists for standard genome sequencing and annotation.</title>
        <authorList>
            <consortium name="The Broad Institute Genomics Platform"/>
            <consortium name="The Broad Institute Genome Sequencing Center for Infectious Disease"/>
            <person name="Wu L."/>
            <person name="Ma J."/>
        </authorList>
    </citation>
    <scope>NUCLEOTIDE SEQUENCE [LARGE SCALE GENOMIC DNA]</scope>
    <source>
        <strain evidence="8">KCTC 32239</strain>
    </source>
</reference>
<accession>A0ABQ3AQY6</accession>
<protein>
    <recommendedName>
        <fullName evidence="6">TonB C-terminal domain-containing protein</fullName>
    </recommendedName>
</protein>
<comment type="caution">
    <text evidence="7">The sequence shown here is derived from an EMBL/GenBank/DDBJ whole genome shotgun (WGS) entry which is preliminary data.</text>
</comment>
<dbReference type="EMBL" id="BMYZ01000001">
    <property type="protein sequence ID" value="GGY65095.1"/>
    <property type="molecule type" value="Genomic_DNA"/>
</dbReference>
<evidence type="ECO:0000313" key="8">
    <source>
        <dbReference type="Proteomes" id="UP000619761"/>
    </source>
</evidence>
<keyword evidence="4 5" id="KW-0472">Membrane</keyword>
<dbReference type="Pfam" id="PF03544">
    <property type="entry name" value="TonB_C"/>
    <property type="match status" value="1"/>
</dbReference>
<gene>
    <name evidence="7" type="ORF">GCM10011613_06170</name>
</gene>
<comment type="subcellular location">
    <subcellularLocation>
        <location evidence="1">Membrane</location>
        <topology evidence="1">Single-pass membrane protein</topology>
    </subcellularLocation>
</comment>
<dbReference type="InterPro" id="IPR006260">
    <property type="entry name" value="TonB/TolA_C"/>
</dbReference>
<evidence type="ECO:0000256" key="4">
    <source>
        <dbReference type="ARBA" id="ARBA00023136"/>
    </source>
</evidence>
<dbReference type="SUPFAM" id="SSF74653">
    <property type="entry name" value="TolA/TonB C-terminal domain"/>
    <property type="match status" value="1"/>
</dbReference>
<keyword evidence="8" id="KW-1185">Reference proteome</keyword>
<dbReference type="InterPro" id="IPR037682">
    <property type="entry name" value="TonB_C"/>
</dbReference>
<proteinExistence type="predicted"/>
<organism evidence="7 8">
    <name type="scientific">Cellvibrio zantedeschiae</name>
    <dbReference type="NCBI Taxonomy" id="1237077"/>
    <lineage>
        <taxon>Bacteria</taxon>
        <taxon>Pseudomonadati</taxon>
        <taxon>Pseudomonadota</taxon>
        <taxon>Gammaproteobacteria</taxon>
        <taxon>Cellvibrionales</taxon>
        <taxon>Cellvibrionaceae</taxon>
        <taxon>Cellvibrio</taxon>
    </lineage>
</organism>
<evidence type="ECO:0000259" key="6">
    <source>
        <dbReference type="PROSITE" id="PS52015"/>
    </source>
</evidence>
<dbReference type="PROSITE" id="PS52015">
    <property type="entry name" value="TONB_CTD"/>
    <property type="match status" value="1"/>
</dbReference>
<dbReference type="NCBIfam" id="TIGR01352">
    <property type="entry name" value="tonB_Cterm"/>
    <property type="match status" value="1"/>
</dbReference>
<evidence type="ECO:0000256" key="2">
    <source>
        <dbReference type="ARBA" id="ARBA00022692"/>
    </source>
</evidence>
<sequence>MSSFRVIDKKTRLKLGIVVVIIIHIGMFYGFWRVHAKQIGNKVYEMDIYAAKAAEGLAFYEATASEECVKVLNEQAPKPGMPVYVEPLAGAKKVEANKAKPKEVKLDPSLFYASSPRCTASIAIPAGAERLGAEGFVGLELNIDKAGLVKYGEISRSSGFADLDEAALKQVKENLTFKPCQKGDAIVGCKQIIKYRWKTL</sequence>
<evidence type="ECO:0000313" key="7">
    <source>
        <dbReference type="EMBL" id="GGY65095.1"/>
    </source>
</evidence>
<evidence type="ECO:0000256" key="5">
    <source>
        <dbReference type="SAM" id="Phobius"/>
    </source>
</evidence>
<dbReference type="RefSeq" id="WP_189415989.1">
    <property type="nucleotide sequence ID" value="NZ_BMYZ01000001.1"/>
</dbReference>
<feature type="transmembrane region" description="Helical" evidence="5">
    <location>
        <begin position="12"/>
        <end position="32"/>
    </location>
</feature>
<evidence type="ECO:0000256" key="1">
    <source>
        <dbReference type="ARBA" id="ARBA00004167"/>
    </source>
</evidence>
<evidence type="ECO:0000256" key="3">
    <source>
        <dbReference type="ARBA" id="ARBA00022989"/>
    </source>
</evidence>
<feature type="domain" description="TonB C-terminal" evidence="6">
    <location>
        <begin position="109"/>
        <end position="200"/>
    </location>
</feature>
<dbReference type="Proteomes" id="UP000619761">
    <property type="component" value="Unassembled WGS sequence"/>
</dbReference>
<dbReference type="Gene3D" id="3.30.1150.10">
    <property type="match status" value="1"/>
</dbReference>
<name>A0ABQ3AQY6_9GAMM</name>
<keyword evidence="3 5" id="KW-1133">Transmembrane helix</keyword>